<reference evidence="2 3" key="1">
    <citation type="submission" date="2018-06" db="EMBL/GenBank/DDBJ databases">
        <authorList>
            <consortium name="Pathogen Informatics"/>
            <person name="Doyle S."/>
        </authorList>
    </citation>
    <scope>NUCLEOTIDE SEQUENCE [LARGE SCALE GENOMIC DNA]</scope>
    <source>
        <strain evidence="2 3">NCTC11967</strain>
    </source>
</reference>
<dbReference type="EMBL" id="RBIZ01000004">
    <property type="protein sequence ID" value="RKR54196.1"/>
    <property type="molecule type" value="Genomic_DNA"/>
</dbReference>
<protein>
    <submittedName>
        <fullName evidence="1 2">Tail completion protein R (GpR)</fullName>
    </submittedName>
</protein>
<dbReference type="RefSeq" id="WP_038255049.1">
    <property type="nucleotide sequence ID" value="NZ_CABKQJ010000007.1"/>
</dbReference>
<accession>A0AB38FX04</accession>
<evidence type="ECO:0000313" key="2">
    <source>
        <dbReference type="EMBL" id="SQA62697.1"/>
    </source>
</evidence>
<dbReference type="Proteomes" id="UP000251313">
    <property type="component" value="Unassembled WGS sequence"/>
</dbReference>
<evidence type="ECO:0000313" key="3">
    <source>
        <dbReference type="Proteomes" id="UP000251313"/>
    </source>
</evidence>
<dbReference type="Pfam" id="PF06891">
    <property type="entry name" value="P2_Phage_GpR"/>
    <property type="match status" value="1"/>
</dbReference>
<gene>
    <name evidence="1" type="ORF">C7387_2341</name>
    <name evidence="2" type="ORF">NCTC11967_01701</name>
</gene>
<evidence type="ECO:0000313" key="1">
    <source>
        <dbReference type="EMBL" id="RKR54196.1"/>
    </source>
</evidence>
<name>A0AB38FX04_9ENTR</name>
<dbReference type="AlphaFoldDB" id="A0AB38FX04"/>
<organism evidence="2 3">
    <name type="scientific">Yokenella regensburgei</name>
    <dbReference type="NCBI Taxonomy" id="158877"/>
    <lineage>
        <taxon>Bacteria</taxon>
        <taxon>Pseudomonadati</taxon>
        <taxon>Pseudomonadota</taxon>
        <taxon>Gammaproteobacteria</taxon>
        <taxon>Enterobacterales</taxon>
        <taxon>Enterobacteriaceae</taxon>
        <taxon>Yokenella</taxon>
    </lineage>
</organism>
<dbReference type="GeneID" id="66904352"/>
<comment type="caution">
    <text evidence="2">The sequence shown here is derived from an EMBL/GenBank/DDBJ whole genome shotgun (WGS) entry which is preliminary data.</text>
</comment>
<dbReference type="EMBL" id="UAVL01000007">
    <property type="protein sequence ID" value="SQA62697.1"/>
    <property type="molecule type" value="Genomic_DNA"/>
</dbReference>
<dbReference type="InterPro" id="IPR009678">
    <property type="entry name" value="Phage_tail_completion_R"/>
</dbReference>
<evidence type="ECO:0000313" key="4">
    <source>
        <dbReference type="Proteomes" id="UP000267341"/>
    </source>
</evidence>
<dbReference type="Proteomes" id="UP000267341">
    <property type="component" value="Unassembled WGS sequence"/>
</dbReference>
<reference evidence="1 4" key="2">
    <citation type="submission" date="2018-10" db="EMBL/GenBank/DDBJ databases">
        <title>Genomic Encyclopedia of Type Strains, Phase IV (KMG-IV): sequencing the most valuable type-strain genomes for metagenomic binning, comparative biology and taxonomic classification.</title>
        <authorList>
            <person name="Goeker M."/>
        </authorList>
    </citation>
    <scope>NUCLEOTIDE SEQUENCE [LARGE SCALE GENOMIC DNA]</scope>
    <source>
        <strain evidence="1 4">DSM 5079</strain>
    </source>
</reference>
<proteinExistence type="predicted"/>
<sequence length="155" mass="17467">MQKPKNLRDALINAVPQLSTHPEMLQLSVESGRTDSRLASSLSFEKIYTLNIHITNFTGDLDAIFVPVLVWLREHQPDLMTTDEGQKNGFTWLVAVNTDDSLNITLTLKLTERTLVKEVNGELHASYSPEPALPEPVTRPVELYINGELISKWVE</sequence>
<keyword evidence="4" id="KW-1185">Reference proteome</keyword>